<gene>
    <name evidence="5" type="ORF">TEA_019634</name>
</gene>
<evidence type="ECO:0000313" key="5">
    <source>
        <dbReference type="EMBL" id="THF98127.1"/>
    </source>
</evidence>
<evidence type="ECO:0000313" key="6">
    <source>
        <dbReference type="Proteomes" id="UP000306102"/>
    </source>
</evidence>
<dbReference type="STRING" id="542762.A0A4S4D722"/>
<dbReference type="SUPFAM" id="SSF54570">
    <property type="entry name" value="Ribosomal protein S19"/>
    <property type="match status" value="1"/>
</dbReference>
<evidence type="ECO:0000256" key="1">
    <source>
        <dbReference type="ARBA" id="ARBA00007345"/>
    </source>
</evidence>
<dbReference type="InterPro" id="IPR020934">
    <property type="entry name" value="Ribosomal_uS19_CS"/>
</dbReference>
<name>A0A4S4D722_CAMSN</name>
<dbReference type="InterPro" id="IPR023575">
    <property type="entry name" value="Ribosomal_uS19_SF"/>
</dbReference>
<dbReference type="GO" id="GO:0006412">
    <property type="term" value="P:translation"/>
    <property type="evidence" value="ECO:0007669"/>
    <property type="project" value="InterPro"/>
</dbReference>
<dbReference type="GO" id="GO:0003735">
    <property type="term" value="F:structural constituent of ribosome"/>
    <property type="evidence" value="ECO:0007669"/>
    <property type="project" value="InterPro"/>
</dbReference>
<dbReference type="InterPro" id="IPR005713">
    <property type="entry name" value="Ribosomal_uS19_euk/arc"/>
</dbReference>
<dbReference type="GO" id="GO:0000028">
    <property type="term" value="P:ribosomal small subunit assembly"/>
    <property type="evidence" value="ECO:0007669"/>
    <property type="project" value="TreeGrafter"/>
</dbReference>
<keyword evidence="2 4" id="KW-0689">Ribosomal protein</keyword>
<evidence type="ECO:0008006" key="7">
    <source>
        <dbReference type="Google" id="ProtNLM"/>
    </source>
</evidence>
<dbReference type="HAMAP" id="MF_00531">
    <property type="entry name" value="Ribosomal_uS19"/>
    <property type="match status" value="1"/>
</dbReference>
<evidence type="ECO:0000256" key="3">
    <source>
        <dbReference type="ARBA" id="ARBA00023274"/>
    </source>
</evidence>
<protein>
    <recommendedName>
        <fullName evidence="7">40S ribosomal protein S15</fullName>
    </recommendedName>
</protein>
<sequence length="321" mass="36463">MAEIETEVATGQPKKRTFKKFSFRGVDLDALLDMSTDELVKLFTARARRRFQRGLKRKPMALIKKLRKAKREAPPGEKPELVKTHLRNMIIVPEMIGSVIGVYNGKTFNQIEIKPEMIGHYLAEFSISYKPVKHGRPGIGATHSSRFIPLNDGGFGWQWTMRRGLRRFCGGVRQRCGLVEVNGSGFCYLVGENAKNKGGERAAVGFSDCDCRWWSQEGWKEERFCKTSTFVNPFFDTSIAATSAFDNHLPPTFGALSLLVPNLQYFPSATFEIKREMCEGWRFSEQRHRGANEGREVVRVARDGNVRGAKAVDDGWWLGYR</sequence>
<dbReference type="PRINTS" id="PR00975">
    <property type="entry name" value="RIBOSOMALS19"/>
</dbReference>
<accession>A0A4S4D722</accession>
<dbReference type="NCBIfam" id="NF003121">
    <property type="entry name" value="PRK04038.1"/>
    <property type="match status" value="1"/>
</dbReference>
<keyword evidence="3 4" id="KW-0687">Ribonucleoprotein</keyword>
<organism evidence="5 6">
    <name type="scientific">Camellia sinensis var. sinensis</name>
    <name type="common">China tea</name>
    <dbReference type="NCBI Taxonomy" id="542762"/>
    <lineage>
        <taxon>Eukaryota</taxon>
        <taxon>Viridiplantae</taxon>
        <taxon>Streptophyta</taxon>
        <taxon>Embryophyta</taxon>
        <taxon>Tracheophyta</taxon>
        <taxon>Spermatophyta</taxon>
        <taxon>Magnoliopsida</taxon>
        <taxon>eudicotyledons</taxon>
        <taxon>Gunneridae</taxon>
        <taxon>Pentapetalae</taxon>
        <taxon>asterids</taxon>
        <taxon>Ericales</taxon>
        <taxon>Theaceae</taxon>
        <taxon>Camellia</taxon>
    </lineage>
</organism>
<dbReference type="GO" id="GO:0003723">
    <property type="term" value="F:RNA binding"/>
    <property type="evidence" value="ECO:0007669"/>
    <property type="project" value="InterPro"/>
</dbReference>
<dbReference type="NCBIfam" id="TIGR01025">
    <property type="entry name" value="uS19_arch"/>
    <property type="match status" value="1"/>
</dbReference>
<comment type="similarity">
    <text evidence="1 4">Belongs to the universal ribosomal protein uS19 family.</text>
</comment>
<dbReference type="InterPro" id="IPR002222">
    <property type="entry name" value="Ribosomal_uS19"/>
</dbReference>
<dbReference type="Gene3D" id="3.30.860.10">
    <property type="entry name" value="30s Ribosomal Protein S19, Chain A"/>
    <property type="match status" value="1"/>
</dbReference>
<dbReference type="PROSITE" id="PS00323">
    <property type="entry name" value="RIBOSOMAL_S19"/>
    <property type="match status" value="1"/>
</dbReference>
<dbReference type="PANTHER" id="PTHR11880">
    <property type="entry name" value="RIBOSOMAL PROTEIN S19P FAMILY MEMBER"/>
    <property type="match status" value="1"/>
</dbReference>
<dbReference type="GO" id="GO:0022627">
    <property type="term" value="C:cytosolic small ribosomal subunit"/>
    <property type="evidence" value="ECO:0007669"/>
    <property type="project" value="TreeGrafter"/>
</dbReference>
<evidence type="ECO:0000256" key="2">
    <source>
        <dbReference type="ARBA" id="ARBA00022980"/>
    </source>
</evidence>
<proteinExistence type="inferred from homology"/>
<evidence type="ECO:0000256" key="4">
    <source>
        <dbReference type="RuleBase" id="RU003485"/>
    </source>
</evidence>
<keyword evidence="6" id="KW-1185">Reference proteome</keyword>
<dbReference type="EMBL" id="SDRB02012296">
    <property type="protein sequence ID" value="THF98127.1"/>
    <property type="molecule type" value="Genomic_DNA"/>
</dbReference>
<comment type="caution">
    <text evidence="5">The sequence shown here is derived from an EMBL/GenBank/DDBJ whole genome shotgun (WGS) entry which is preliminary data.</text>
</comment>
<dbReference type="Proteomes" id="UP000306102">
    <property type="component" value="Unassembled WGS sequence"/>
</dbReference>
<dbReference type="Pfam" id="PF00203">
    <property type="entry name" value="Ribosomal_S19"/>
    <property type="match status" value="1"/>
</dbReference>
<dbReference type="FunFam" id="3.30.860.10:FF:000002">
    <property type="entry name" value="40S ribosomal protein S15"/>
    <property type="match status" value="1"/>
</dbReference>
<dbReference type="AlphaFoldDB" id="A0A4S4D722"/>
<reference evidence="5 6" key="1">
    <citation type="journal article" date="2018" name="Proc. Natl. Acad. Sci. U.S.A.">
        <title>Draft genome sequence of Camellia sinensis var. sinensis provides insights into the evolution of the tea genome and tea quality.</title>
        <authorList>
            <person name="Wei C."/>
            <person name="Yang H."/>
            <person name="Wang S."/>
            <person name="Zhao J."/>
            <person name="Liu C."/>
            <person name="Gao L."/>
            <person name="Xia E."/>
            <person name="Lu Y."/>
            <person name="Tai Y."/>
            <person name="She G."/>
            <person name="Sun J."/>
            <person name="Cao H."/>
            <person name="Tong W."/>
            <person name="Gao Q."/>
            <person name="Li Y."/>
            <person name="Deng W."/>
            <person name="Jiang X."/>
            <person name="Wang W."/>
            <person name="Chen Q."/>
            <person name="Zhang S."/>
            <person name="Li H."/>
            <person name="Wu J."/>
            <person name="Wang P."/>
            <person name="Li P."/>
            <person name="Shi C."/>
            <person name="Zheng F."/>
            <person name="Jian J."/>
            <person name="Huang B."/>
            <person name="Shan D."/>
            <person name="Shi M."/>
            <person name="Fang C."/>
            <person name="Yue Y."/>
            <person name="Li F."/>
            <person name="Li D."/>
            <person name="Wei S."/>
            <person name="Han B."/>
            <person name="Jiang C."/>
            <person name="Yin Y."/>
            <person name="Xia T."/>
            <person name="Zhang Z."/>
            <person name="Bennetzen J.L."/>
            <person name="Zhao S."/>
            <person name="Wan X."/>
        </authorList>
    </citation>
    <scope>NUCLEOTIDE SEQUENCE [LARGE SCALE GENOMIC DNA]</scope>
    <source>
        <strain evidence="6">cv. Shuchazao</strain>
        <tissue evidence="5">Leaf</tissue>
    </source>
</reference>
<dbReference type="PANTHER" id="PTHR11880:SF2">
    <property type="entry name" value="SMALL RIBOSOMAL SUBUNIT PROTEIN US19"/>
    <property type="match status" value="1"/>
</dbReference>